<dbReference type="OrthoDB" id="416154at2759"/>
<evidence type="ECO:0000313" key="2">
    <source>
        <dbReference type="Proteomes" id="UP000270094"/>
    </source>
</evidence>
<protein>
    <submittedName>
        <fullName evidence="1">Uncharacterized protein</fullName>
    </submittedName>
</protein>
<accession>A0A3P7JF81</accession>
<sequence>MDEADILSDRIAILSEGRLISLGSSVFLKNKFGEAFQIFACKKERSMDYTSIITRITTEAMIPIRLTDQTEEELVFSVPITTDSHKLEKFFTSFDSKRDSYLLGEYGISAPTLQEIFVRLSPQREYIVPRRKAGILGKLKRTFQGIQVDTDQQQLMNTHATVYGAASAGSSREVIPIAYEEGTGLNDSII</sequence>
<name>A0A3P7JF81_STRVU</name>
<reference evidence="1 2" key="1">
    <citation type="submission" date="2018-11" db="EMBL/GenBank/DDBJ databases">
        <authorList>
            <consortium name="Pathogen Informatics"/>
        </authorList>
    </citation>
    <scope>NUCLEOTIDE SEQUENCE [LARGE SCALE GENOMIC DNA]</scope>
</reference>
<dbReference type="GO" id="GO:0005319">
    <property type="term" value="F:lipid transporter activity"/>
    <property type="evidence" value="ECO:0007669"/>
    <property type="project" value="TreeGrafter"/>
</dbReference>
<keyword evidence="2" id="KW-1185">Reference proteome</keyword>
<proteinExistence type="predicted"/>
<dbReference type="GO" id="GO:0140359">
    <property type="term" value="F:ABC-type transporter activity"/>
    <property type="evidence" value="ECO:0007669"/>
    <property type="project" value="InterPro"/>
</dbReference>
<dbReference type="Proteomes" id="UP000270094">
    <property type="component" value="Unassembled WGS sequence"/>
</dbReference>
<dbReference type="GO" id="GO:0016020">
    <property type="term" value="C:membrane"/>
    <property type="evidence" value="ECO:0007669"/>
    <property type="project" value="InterPro"/>
</dbReference>
<evidence type="ECO:0000313" key="1">
    <source>
        <dbReference type="EMBL" id="VDM79383.1"/>
    </source>
</evidence>
<dbReference type="InterPro" id="IPR026082">
    <property type="entry name" value="ABCA"/>
</dbReference>
<dbReference type="PANTHER" id="PTHR19229">
    <property type="entry name" value="ATP-BINDING CASSETTE TRANSPORTER SUBFAMILY A ABCA"/>
    <property type="match status" value="1"/>
</dbReference>
<dbReference type="AlphaFoldDB" id="A0A3P7JF81"/>
<gene>
    <name evidence="1" type="ORF">SVUK_LOCUS14381</name>
</gene>
<organism evidence="1 2">
    <name type="scientific">Strongylus vulgaris</name>
    <name type="common">Blood worm</name>
    <dbReference type="NCBI Taxonomy" id="40348"/>
    <lineage>
        <taxon>Eukaryota</taxon>
        <taxon>Metazoa</taxon>
        <taxon>Ecdysozoa</taxon>
        <taxon>Nematoda</taxon>
        <taxon>Chromadorea</taxon>
        <taxon>Rhabditida</taxon>
        <taxon>Rhabditina</taxon>
        <taxon>Rhabditomorpha</taxon>
        <taxon>Strongyloidea</taxon>
        <taxon>Strongylidae</taxon>
        <taxon>Strongylus</taxon>
    </lineage>
</organism>
<dbReference type="EMBL" id="UYYB01104956">
    <property type="protein sequence ID" value="VDM79383.1"/>
    <property type="molecule type" value="Genomic_DNA"/>
</dbReference>